<dbReference type="AlphaFoldDB" id="A0A2T1HPB2"/>
<dbReference type="EMBL" id="PVZS01000025">
    <property type="protein sequence ID" value="PSC03466.1"/>
    <property type="molecule type" value="Genomic_DNA"/>
</dbReference>
<gene>
    <name evidence="2" type="ORF">SLNSH_18955</name>
</gene>
<comment type="caution">
    <text evidence="2">The sequence shown here is derived from an EMBL/GenBank/DDBJ whole genome shotgun (WGS) entry which is preliminary data.</text>
</comment>
<evidence type="ECO:0000313" key="3">
    <source>
        <dbReference type="Proteomes" id="UP000239772"/>
    </source>
</evidence>
<organism evidence="2 3">
    <name type="scientific">Alsobacter soli</name>
    <dbReference type="NCBI Taxonomy" id="2109933"/>
    <lineage>
        <taxon>Bacteria</taxon>
        <taxon>Pseudomonadati</taxon>
        <taxon>Pseudomonadota</taxon>
        <taxon>Alphaproteobacteria</taxon>
        <taxon>Hyphomicrobiales</taxon>
        <taxon>Alsobacteraceae</taxon>
        <taxon>Alsobacter</taxon>
    </lineage>
</organism>
<feature type="transmembrane region" description="Helical" evidence="1">
    <location>
        <begin position="103"/>
        <end position="121"/>
    </location>
</feature>
<proteinExistence type="predicted"/>
<feature type="transmembrane region" description="Helical" evidence="1">
    <location>
        <begin position="15"/>
        <end position="37"/>
    </location>
</feature>
<evidence type="ECO:0000313" key="2">
    <source>
        <dbReference type="EMBL" id="PSC03466.1"/>
    </source>
</evidence>
<feature type="transmembrane region" description="Helical" evidence="1">
    <location>
        <begin position="133"/>
        <end position="153"/>
    </location>
</feature>
<reference evidence="3" key="1">
    <citation type="submission" date="2018-03" db="EMBL/GenBank/DDBJ databases">
        <authorList>
            <person name="Sun L."/>
            <person name="Liu H."/>
            <person name="Chen W."/>
            <person name="Huang K."/>
            <person name="Liu W."/>
            <person name="Gao X."/>
        </authorList>
    </citation>
    <scope>NUCLEOTIDE SEQUENCE [LARGE SCALE GENOMIC DNA]</scope>
    <source>
        <strain evidence="3">SH9</strain>
    </source>
</reference>
<accession>A0A2T1HPB2</accession>
<sequence length="423" mass="45456">MSYWRWVVVQVTGRLWFWAAIYASGAILTALLAIWLAPFIPDAVSAEMGADSVEDVLSILASSMLSVATFSLATMVSAFAAGATTTTPRAAQMLVEDRTSQNAIASFIGAFLFSLVGIIALRTGLYGASGRLILFAVTLVVVLTVVVTLLKWVDHLSRLGRLDEILDRVERAAFASLSSEFATVRQSRRDVPTTAFPINIRAVGYIQFVNLERLSSIAQKAKGAVSLLRRSGAFVAPGEPVAALSWRPDEETVREILDCFVVGATRSIEQDPRYGLIVLAEIASRALSPGVNDPGTAIDVLARIVRILVTCEAEAAENEATTVEVHVAPIAVSDIFDDVFTPIARDGAGNVEVATRLQHSLAILSRWPTYRDSARSQSVLALERAAIALTLARDKEVVEAAAADCIHPSPGSQRHRPPAHPDT</sequence>
<dbReference type="Proteomes" id="UP000239772">
    <property type="component" value="Unassembled WGS sequence"/>
</dbReference>
<evidence type="ECO:0000256" key="1">
    <source>
        <dbReference type="SAM" id="Phobius"/>
    </source>
</evidence>
<dbReference type="RefSeq" id="WP_106338775.1">
    <property type="nucleotide sequence ID" value="NZ_PVZS01000025.1"/>
</dbReference>
<name>A0A2T1HPB2_9HYPH</name>
<keyword evidence="3" id="KW-1185">Reference proteome</keyword>
<dbReference type="InterPro" id="IPR018723">
    <property type="entry name" value="DUF2254_membrane"/>
</dbReference>
<feature type="transmembrane region" description="Helical" evidence="1">
    <location>
        <begin position="57"/>
        <end position="82"/>
    </location>
</feature>
<keyword evidence="1" id="KW-0812">Transmembrane</keyword>
<protein>
    <submittedName>
        <fullName evidence="2">DUF2254 domain-containing protein</fullName>
    </submittedName>
</protein>
<dbReference type="OrthoDB" id="2955631at2"/>
<keyword evidence="1" id="KW-0472">Membrane</keyword>
<keyword evidence="1" id="KW-1133">Transmembrane helix</keyword>
<dbReference type="Pfam" id="PF10011">
    <property type="entry name" value="DUF2254"/>
    <property type="match status" value="1"/>
</dbReference>